<gene>
    <name evidence="1" type="ORF">J5W02_08155</name>
</gene>
<evidence type="ECO:0000313" key="2">
    <source>
        <dbReference type="Proteomes" id="UP000719942"/>
    </source>
</evidence>
<reference evidence="1 2" key="1">
    <citation type="submission" date="2021-03" db="EMBL/GenBank/DDBJ databases">
        <title>Caproiciproducens sp. nov. isolated from feces of cow.</title>
        <authorList>
            <person name="Choi J.-Y."/>
        </authorList>
    </citation>
    <scope>NUCLEOTIDE SEQUENCE [LARGE SCALE GENOMIC DNA]</scope>
    <source>
        <strain evidence="1 2">AGMB10547</strain>
    </source>
</reference>
<evidence type="ECO:0000313" key="1">
    <source>
        <dbReference type="EMBL" id="MBW7572787.1"/>
    </source>
</evidence>
<name>A0ABS7DND3_9FIRM</name>
<dbReference type="RefSeq" id="WP_219965166.1">
    <property type="nucleotide sequence ID" value="NZ_JAGFNZ010000002.1"/>
</dbReference>
<proteinExistence type="predicted"/>
<sequence length="67" mass="7828">MDYNEWGTEYLNEANRIKERLTPLRRQARQAGNQEAAGLYRRIALLNDMYLDCLHTGRYLVGIGAKR</sequence>
<keyword evidence="2" id="KW-1185">Reference proteome</keyword>
<comment type="caution">
    <text evidence="1">The sequence shown here is derived from an EMBL/GenBank/DDBJ whole genome shotgun (WGS) entry which is preliminary data.</text>
</comment>
<dbReference type="Proteomes" id="UP000719942">
    <property type="component" value="Unassembled WGS sequence"/>
</dbReference>
<organism evidence="1 2">
    <name type="scientific">Caproiciproducens faecalis</name>
    <dbReference type="NCBI Taxonomy" id="2820301"/>
    <lineage>
        <taxon>Bacteria</taxon>
        <taxon>Bacillati</taxon>
        <taxon>Bacillota</taxon>
        <taxon>Clostridia</taxon>
        <taxon>Eubacteriales</taxon>
        <taxon>Acutalibacteraceae</taxon>
        <taxon>Caproiciproducens</taxon>
    </lineage>
</organism>
<dbReference type="EMBL" id="JAGFNZ010000002">
    <property type="protein sequence ID" value="MBW7572787.1"/>
    <property type="molecule type" value="Genomic_DNA"/>
</dbReference>
<protein>
    <submittedName>
        <fullName evidence="1">Uncharacterized protein</fullName>
    </submittedName>
</protein>
<accession>A0ABS7DND3</accession>